<accession>A0A852W5U7</accession>
<dbReference type="EMBL" id="JACCCZ010000001">
    <property type="protein sequence ID" value="NYG03840.1"/>
    <property type="molecule type" value="Genomic_DNA"/>
</dbReference>
<dbReference type="InterPro" id="IPR034660">
    <property type="entry name" value="DinB/YfiT-like"/>
</dbReference>
<gene>
    <name evidence="1" type="ORF">HDA37_004125</name>
</gene>
<comment type="caution">
    <text evidence="1">The sequence shown here is derived from an EMBL/GenBank/DDBJ whole genome shotgun (WGS) entry which is preliminary data.</text>
</comment>
<protein>
    <submittedName>
        <fullName evidence="1">Damage-inducible protein DinB</fullName>
    </submittedName>
</protein>
<sequence>MPRRDTALPPDAADEKSVLTGFLGHLRGAVAAKALGVPDAAAREPGVPSGTSLLGLVAHLTHVERHYFLGEAVRDWPATFRPRAEDTAEDVVAAYREATVRADAVVDTWSGLDRAAPVPAGRRSAPSRRWLLVHMIEETGRHAGHADILRERIDGRTGR</sequence>
<dbReference type="Proteomes" id="UP000549695">
    <property type="component" value="Unassembled WGS sequence"/>
</dbReference>
<keyword evidence="2" id="KW-1185">Reference proteome</keyword>
<organism evidence="1 2">
    <name type="scientific">Pseudonocardia alni</name>
    <name type="common">Amycolata alni</name>
    <dbReference type="NCBI Taxonomy" id="33907"/>
    <lineage>
        <taxon>Bacteria</taxon>
        <taxon>Bacillati</taxon>
        <taxon>Actinomycetota</taxon>
        <taxon>Actinomycetes</taxon>
        <taxon>Pseudonocardiales</taxon>
        <taxon>Pseudonocardiaceae</taxon>
        <taxon>Pseudonocardia</taxon>
    </lineage>
</organism>
<dbReference type="RefSeq" id="WP_179761932.1">
    <property type="nucleotide sequence ID" value="NZ_BAAAJZ010000003.1"/>
</dbReference>
<dbReference type="AlphaFoldDB" id="A0A852W5U7"/>
<evidence type="ECO:0000313" key="2">
    <source>
        <dbReference type="Proteomes" id="UP000549695"/>
    </source>
</evidence>
<dbReference type="SUPFAM" id="SSF109854">
    <property type="entry name" value="DinB/YfiT-like putative metalloenzymes"/>
    <property type="match status" value="1"/>
</dbReference>
<proteinExistence type="predicted"/>
<reference evidence="1 2" key="1">
    <citation type="submission" date="2020-07" db="EMBL/GenBank/DDBJ databases">
        <title>Sequencing the genomes of 1000 actinobacteria strains.</title>
        <authorList>
            <person name="Klenk H.-P."/>
        </authorList>
    </citation>
    <scope>NUCLEOTIDE SEQUENCE [LARGE SCALE GENOMIC DNA]</scope>
    <source>
        <strain evidence="1 2">DSM 44749</strain>
    </source>
</reference>
<name>A0A852W5U7_PSEA5</name>
<dbReference type="GeneID" id="98053818"/>
<evidence type="ECO:0000313" key="1">
    <source>
        <dbReference type="EMBL" id="NYG03840.1"/>
    </source>
</evidence>
<dbReference type="Gene3D" id="1.20.120.450">
    <property type="entry name" value="dinb family like domain"/>
    <property type="match status" value="1"/>
</dbReference>
<dbReference type="InterPro" id="IPR007061">
    <property type="entry name" value="MST-like"/>
</dbReference>
<dbReference type="Pfam" id="PF04978">
    <property type="entry name" value="MST"/>
    <property type="match status" value="1"/>
</dbReference>